<name>A0A345U850_9FLOR</name>
<keyword evidence="1" id="KW-0934">Plastid</keyword>
<sequence length="224" mass="26746">MQFNRLNYNNFFFSHINACFYFKLKNLKTIWLFNCFEGCQHYLVKKKIKISQVSKIIITEMTIYNISGLPGLLSSLSLSNKKKALHIYGPPHLEKYLELTKKYSQTNFRYNLYFHKLNTNFIIQNHLCQIYCIKKHLKFEFIIRIPENKGKFKLQNAAQWDIEIGPLYGKLKQGYNFILPDGTKIDSKNFTEKNKNGIQLSLLTSRCIYRTNFIHNYRNKKLRF</sequence>
<accession>A0A345U850</accession>
<keyword evidence="1" id="KW-0150">Chloroplast</keyword>
<dbReference type="AlphaFoldDB" id="A0A345U850"/>
<dbReference type="PANTHER" id="PTHR46018">
    <property type="entry name" value="ZINC PHOSPHODIESTERASE ELAC PROTEIN 1"/>
    <property type="match status" value="1"/>
</dbReference>
<dbReference type="Gene3D" id="3.60.15.10">
    <property type="entry name" value="Ribonuclease Z/Hydroxyacylglutathione hydrolase-like"/>
    <property type="match status" value="1"/>
</dbReference>
<dbReference type="EMBL" id="MH396012">
    <property type="protein sequence ID" value="AXI96636.1"/>
    <property type="molecule type" value="Genomic_DNA"/>
</dbReference>
<dbReference type="RefSeq" id="YP_009510963.1">
    <property type="nucleotide sequence ID" value="NC_039142.1"/>
</dbReference>
<geneLocation type="chloroplast" evidence="1"/>
<dbReference type="GeneID" id="37623415"/>
<reference evidence="1" key="1">
    <citation type="submission" date="2018-05" db="EMBL/GenBank/DDBJ databases">
        <title>Organellar genomes of Gracilariaceae.</title>
        <authorList>
            <person name="Iha C."/>
            <person name="Oliveira M.C."/>
        </authorList>
    </citation>
    <scope>NUCLEOTIDE SEQUENCE</scope>
</reference>
<dbReference type="PANTHER" id="PTHR46018:SF2">
    <property type="entry name" value="ZINC PHOSPHODIESTERASE ELAC PROTEIN 1"/>
    <property type="match status" value="1"/>
</dbReference>
<gene>
    <name evidence="1" type="primary">rnz</name>
</gene>
<organism evidence="1">
    <name type="scientific">Hydropuntia rangiferina</name>
    <dbReference type="NCBI Taxonomy" id="338881"/>
    <lineage>
        <taxon>Eukaryota</taxon>
        <taxon>Rhodophyta</taxon>
        <taxon>Florideophyceae</taxon>
        <taxon>Rhodymeniophycidae</taxon>
        <taxon>Gracilariales</taxon>
        <taxon>Gracilariaceae</taxon>
        <taxon>Hydropuntia</taxon>
    </lineage>
</organism>
<protein>
    <submittedName>
        <fullName evidence="1">Ribonuclease Z</fullName>
    </submittedName>
</protein>
<proteinExistence type="predicted"/>
<dbReference type="GO" id="GO:0042781">
    <property type="term" value="F:3'-tRNA processing endoribonuclease activity"/>
    <property type="evidence" value="ECO:0007669"/>
    <property type="project" value="TreeGrafter"/>
</dbReference>
<evidence type="ECO:0000313" key="1">
    <source>
        <dbReference type="EMBL" id="AXI96636.1"/>
    </source>
</evidence>
<dbReference type="InterPro" id="IPR036866">
    <property type="entry name" value="RibonucZ/Hydroxyglut_hydro"/>
</dbReference>
<dbReference type="SUPFAM" id="SSF56281">
    <property type="entry name" value="Metallo-hydrolase/oxidoreductase"/>
    <property type="match status" value="1"/>
</dbReference>